<dbReference type="OrthoDB" id="9788822at2"/>
<comment type="similarity">
    <text evidence="1 5">Belongs to the glutaminase family.</text>
</comment>
<dbReference type="NCBIfam" id="TIGR03814">
    <property type="entry name" value="Gln_ase"/>
    <property type="match status" value="1"/>
</dbReference>
<dbReference type="PANTHER" id="PTHR12544">
    <property type="entry name" value="GLUTAMINASE"/>
    <property type="match status" value="1"/>
</dbReference>
<feature type="binding site" evidence="5">
    <location>
        <position position="197"/>
    </location>
    <ligand>
        <name>substrate</name>
    </ligand>
</feature>
<accession>A0A1L4D0R4</accession>
<feature type="binding site" evidence="5">
    <location>
        <position position="91"/>
    </location>
    <ligand>
        <name>substrate</name>
    </ligand>
</feature>
<evidence type="ECO:0000313" key="7">
    <source>
        <dbReference type="EMBL" id="APJ03791.1"/>
    </source>
</evidence>
<dbReference type="InterPro" id="IPR012338">
    <property type="entry name" value="Beta-lactam/transpept-like"/>
</dbReference>
<keyword evidence="5" id="KW-0007">Acetylation</keyword>
<dbReference type="EMBL" id="CP017834">
    <property type="protein sequence ID" value="APJ03791.1"/>
    <property type="molecule type" value="Genomic_DNA"/>
</dbReference>
<dbReference type="GO" id="GO:0006543">
    <property type="term" value="P:L-glutamine catabolic process"/>
    <property type="evidence" value="ECO:0007669"/>
    <property type="project" value="TreeGrafter"/>
</dbReference>
<comment type="subunit">
    <text evidence="5">Homotetramer.</text>
</comment>
<dbReference type="RefSeq" id="WP_148697533.1">
    <property type="nucleotide sequence ID" value="NZ_CP017834.1"/>
</dbReference>
<comment type="catalytic activity">
    <reaction evidence="4 5">
        <text>L-glutamine + H2O = L-glutamate + NH4(+)</text>
        <dbReference type="Rhea" id="RHEA:15889"/>
        <dbReference type="ChEBI" id="CHEBI:15377"/>
        <dbReference type="ChEBI" id="CHEBI:28938"/>
        <dbReference type="ChEBI" id="CHEBI:29985"/>
        <dbReference type="ChEBI" id="CHEBI:58359"/>
        <dbReference type="EC" id="3.5.1.2"/>
    </reaction>
</comment>
<dbReference type="STRING" id="1915309.AXG55_07675"/>
<organism evidence="7 8">
    <name type="scientific">Silvanigrella aquatica</name>
    <dbReference type="NCBI Taxonomy" id="1915309"/>
    <lineage>
        <taxon>Bacteria</taxon>
        <taxon>Pseudomonadati</taxon>
        <taxon>Bdellovibrionota</taxon>
        <taxon>Oligoflexia</taxon>
        <taxon>Silvanigrellales</taxon>
        <taxon>Silvanigrellaceae</taxon>
        <taxon>Silvanigrella</taxon>
    </lineage>
</organism>
<evidence type="ECO:0000256" key="6">
    <source>
        <dbReference type="SAM" id="SignalP"/>
    </source>
</evidence>
<evidence type="ECO:0000313" key="8">
    <source>
        <dbReference type="Proteomes" id="UP000184731"/>
    </source>
</evidence>
<keyword evidence="8" id="KW-1185">Reference proteome</keyword>
<reference evidence="7 8" key="1">
    <citation type="submission" date="2016-10" db="EMBL/GenBank/DDBJ databases">
        <title>Silvanigrella aquatica sp. nov., isolated from a freshwater lake located in the Black Forest, Germany, description of Silvanigrellaceae fam. nov., Silvanigrellales ord. nov., reclassification of the order Bdellovibrionales in the class Oligoflexia, reclassification of the families Bacteriovoracaceae and Halobacteriovoraceae in the new order Bacteriovoracales ord. nov., and reclassification of the family Pseudobacteriovoracaceae in the order Oligoflexiales.</title>
        <authorList>
            <person name="Hahn M.W."/>
            <person name="Schmidt J."/>
            <person name="Koll U."/>
            <person name="Rohde M."/>
            <person name="Verbag S."/>
            <person name="Pitt A."/>
            <person name="Nakai R."/>
            <person name="Naganuma T."/>
            <person name="Lang E."/>
        </authorList>
    </citation>
    <scope>NUCLEOTIDE SEQUENCE [LARGE SCALE GENOMIC DNA]</scope>
    <source>
        <strain evidence="7 8">MWH-Nonnen-W8red</strain>
    </source>
</reference>
<dbReference type="Pfam" id="PF04960">
    <property type="entry name" value="Glutaminase"/>
    <property type="match status" value="1"/>
</dbReference>
<name>A0A1L4D0R4_9BACT</name>
<dbReference type="InterPro" id="IPR015868">
    <property type="entry name" value="Glutaminase"/>
</dbReference>
<feature type="binding site" evidence="5">
    <location>
        <position position="273"/>
    </location>
    <ligand>
        <name>substrate</name>
    </ligand>
</feature>
<dbReference type="EC" id="3.5.1.2" evidence="2 5"/>
<dbReference type="GO" id="GO:0006537">
    <property type="term" value="P:glutamate biosynthetic process"/>
    <property type="evidence" value="ECO:0007669"/>
    <property type="project" value="TreeGrafter"/>
</dbReference>
<dbReference type="Gene3D" id="3.40.710.10">
    <property type="entry name" value="DD-peptidase/beta-lactamase superfamily"/>
    <property type="match status" value="1"/>
</dbReference>
<feature type="signal peptide" evidence="6">
    <location>
        <begin position="1"/>
        <end position="25"/>
    </location>
</feature>
<feature type="binding site" evidence="5">
    <location>
        <position position="291"/>
    </location>
    <ligand>
        <name>substrate</name>
    </ligand>
</feature>
<feature type="binding site" evidence="5">
    <location>
        <position position="141"/>
    </location>
    <ligand>
        <name>substrate</name>
    </ligand>
</feature>
<dbReference type="SUPFAM" id="SSF56601">
    <property type="entry name" value="beta-lactamase/transpeptidase-like"/>
    <property type="match status" value="1"/>
</dbReference>
<proteinExistence type="inferred from homology"/>
<evidence type="ECO:0000256" key="4">
    <source>
        <dbReference type="ARBA" id="ARBA00049534"/>
    </source>
</evidence>
<evidence type="ECO:0000256" key="1">
    <source>
        <dbReference type="ARBA" id="ARBA00011076"/>
    </source>
</evidence>
<feature type="binding site" evidence="5">
    <location>
        <position position="190"/>
    </location>
    <ligand>
        <name>substrate</name>
    </ligand>
</feature>
<feature type="chain" id="PRO_5012634357" description="Glutaminase" evidence="6">
    <location>
        <begin position="26"/>
        <end position="341"/>
    </location>
</feature>
<dbReference type="KEGG" id="saqi:AXG55_07675"/>
<evidence type="ECO:0000256" key="5">
    <source>
        <dbReference type="HAMAP-Rule" id="MF_00313"/>
    </source>
</evidence>
<evidence type="ECO:0000256" key="2">
    <source>
        <dbReference type="ARBA" id="ARBA00012918"/>
    </source>
</evidence>
<gene>
    <name evidence="5" type="primary">glsA</name>
    <name evidence="7" type="ORF">AXG55_07675</name>
</gene>
<evidence type="ECO:0000256" key="3">
    <source>
        <dbReference type="ARBA" id="ARBA00022801"/>
    </source>
</evidence>
<dbReference type="PANTHER" id="PTHR12544:SF48">
    <property type="entry name" value="GLUTAMINASE 1"/>
    <property type="match status" value="1"/>
</dbReference>
<dbReference type="GO" id="GO:0004359">
    <property type="term" value="F:glutaminase activity"/>
    <property type="evidence" value="ECO:0007669"/>
    <property type="project" value="UniProtKB-UniRule"/>
</dbReference>
<dbReference type="HAMAP" id="MF_00313">
    <property type="entry name" value="Glutaminase"/>
    <property type="match status" value="1"/>
</dbReference>
<dbReference type="AlphaFoldDB" id="A0A1L4D0R4"/>
<feature type="binding site" evidence="5">
    <location>
        <position position="221"/>
    </location>
    <ligand>
        <name>substrate</name>
    </ligand>
</feature>
<keyword evidence="6" id="KW-0732">Signal</keyword>
<keyword evidence="3 5" id="KW-0378">Hydrolase</keyword>
<protein>
    <recommendedName>
        <fullName evidence="2 5">Glutaminase</fullName>
        <ecNumber evidence="2 5">3.5.1.2</ecNumber>
    </recommendedName>
</protein>
<dbReference type="Proteomes" id="UP000184731">
    <property type="component" value="Chromosome"/>
</dbReference>
<sequence length="341" mass="36744">MKKSNFVANLSLVIISATINFSIHAADAAIDIKKGISESYQKFKGIKEGKNADYIPDLAKVNPSLFSIAIATVDGKIESIGDAETTFSIQSISKPLIYGLALKDNGEKLNIKVGLNATGQKFNSIQALESTQNHIQNPMVNAGAIQVTSFVKGKDSNEKWQKALNFVQQLAEGKSGEKKPYFGEAVYKSESSTNLRNKAISDLLNAYGMMGGDPLDALDRYTKACSIMITTKQLAMIGATLANQGTNPITKKNILQTEYVKDVVAEMSVNGLYETSGEWWVNVGVASKSGVGGGILAVIPNKMAIAVFSPPLDGAGNSVKAQEVIKYLSKNWKLHFLDLIK</sequence>